<dbReference type="Proteomes" id="UP000828390">
    <property type="component" value="Unassembled WGS sequence"/>
</dbReference>
<accession>A0A9D4HV32</accession>
<protein>
    <submittedName>
        <fullName evidence="6">Uncharacterized protein</fullName>
    </submittedName>
</protein>
<evidence type="ECO:0000256" key="3">
    <source>
        <dbReference type="ARBA" id="ARBA00022989"/>
    </source>
</evidence>
<evidence type="ECO:0000256" key="5">
    <source>
        <dbReference type="SAM" id="Phobius"/>
    </source>
</evidence>
<comment type="subcellular location">
    <subcellularLocation>
        <location evidence="1">Membrane</location>
        <topology evidence="1">Multi-pass membrane protein</topology>
    </subcellularLocation>
</comment>
<dbReference type="GO" id="GO:0022857">
    <property type="term" value="F:transmembrane transporter activity"/>
    <property type="evidence" value="ECO:0007669"/>
    <property type="project" value="TreeGrafter"/>
</dbReference>
<keyword evidence="2 5" id="KW-0812">Transmembrane</keyword>
<evidence type="ECO:0000256" key="4">
    <source>
        <dbReference type="ARBA" id="ARBA00023136"/>
    </source>
</evidence>
<reference evidence="6" key="1">
    <citation type="journal article" date="2019" name="bioRxiv">
        <title>The Genome of the Zebra Mussel, Dreissena polymorpha: A Resource for Invasive Species Research.</title>
        <authorList>
            <person name="McCartney M.A."/>
            <person name="Auch B."/>
            <person name="Kono T."/>
            <person name="Mallez S."/>
            <person name="Zhang Y."/>
            <person name="Obille A."/>
            <person name="Becker A."/>
            <person name="Abrahante J.E."/>
            <person name="Garbe J."/>
            <person name="Badalamenti J.P."/>
            <person name="Herman A."/>
            <person name="Mangelson H."/>
            <person name="Liachko I."/>
            <person name="Sullivan S."/>
            <person name="Sone E.D."/>
            <person name="Koren S."/>
            <person name="Silverstein K.A.T."/>
            <person name="Beckman K.B."/>
            <person name="Gohl D.M."/>
        </authorList>
    </citation>
    <scope>NUCLEOTIDE SEQUENCE</scope>
    <source>
        <strain evidence="6">Duluth1</strain>
        <tissue evidence="6">Whole animal</tissue>
    </source>
</reference>
<evidence type="ECO:0000313" key="6">
    <source>
        <dbReference type="EMBL" id="KAH3730483.1"/>
    </source>
</evidence>
<evidence type="ECO:0000313" key="7">
    <source>
        <dbReference type="Proteomes" id="UP000828390"/>
    </source>
</evidence>
<comment type="caution">
    <text evidence="6">The sequence shown here is derived from an EMBL/GenBank/DDBJ whole genome shotgun (WGS) entry which is preliminary data.</text>
</comment>
<dbReference type="SUPFAM" id="SSF103473">
    <property type="entry name" value="MFS general substrate transporter"/>
    <property type="match status" value="1"/>
</dbReference>
<dbReference type="GO" id="GO:0016020">
    <property type="term" value="C:membrane"/>
    <property type="evidence" value="ECO:0007669"/>
    <property type="project" value="UniProtKB-SubCell"/>
</dbReference>
<keyword evidence="4 5" id="KW-0472">Membrane</keyword>
<feature type="transmembrane region" description="Helical" evidence="5">
    <location>
        <begin position="103"/>
        <end position="120"/>
    </location>
</feature>
<dbReference type="Gene3D" id="1.20.1250.20">
    <property type="entry name" value="MFS general substrate transporter like domains"/>
    <property type="match status" value="1"/>
</dbReference>
<dbReference type="AlphaFoldDB" id="A0A9D4HV32"/>
<feature type="transmembrane region" description="Helical" evidence="5">
    <location>
        <begin position="46"/>
        <end position="67"/>
    </location>
</feature>
<keyword evidence="3 5" id="KW-1133">Transmembrane helix</keyword>
<dbReference type="PANTHER" id="PTHR23507:SF1">
    <property type="entry name" value="FI18259P1-RELATED"/>
    <property type="match status" value="1"/>
</dbReference>
<gene>
    <name evidence="6" type="ORF">DPMN_056472</name>
</gene>
<name>A0A9D4HV32_DREPO</name>
<dbReference type="PANTHER" id="PTHR23507">
    <property type="entry name" value="ZGC:174356"/>
    <property type="match status" value="1"/>
</dbReference>
<feature type="transmembrane region" description="Helical" evidence="5">
    <location>
        <begin position="20"/>
        <end position="40"/>
    </location>
</feature>
<dbReference type="EMBL" id="JAIWYP010000012">
    <property type="protein sequence ID" value="KAH3730483.1"/>
    <property type="molecule type" value="Genomic_DNA"/>
</dbReference>
<organism evidence="6 7">
    <name type="scientific">Dreissena polymorpha</name>
    <name type="common">Zebra mussel</name>
    <name type="synonym">Mytilus polymorpha</name>
    <dbReference type="NCBI Taxonomy" id="45954"/>
    <lineage>
        <taxon>Eukaryota</taxon>
        <taxon>Metazoa</taxon>
        <taxon>Spiralia</taxon>
        <taxon>Lophotrochozoa</taxon>
        <taxon>Mollusca</taxon>
        <taxon>Bivalvia</taxon>
        <taxon>Autobranchia</taxon>
        <taxon>Heteroconchia</taxon>
        <taxon>Euheterodonta</taxon>
        <taxon>Imparidentia</taxon>
        <taxon>Neoheterodontei</taxon>
        <taxon>Myida</taxon>
        <taxon>Dreissenoidea</taxon>
        <taxon>Dreissenidae</taxon>
        <taxon>Dreissena</taxon>
    </lineage>
</organism>
<reference evidence="6" key="2">
    <citation type="submission" date="2020-11" db="EMBL/GenBank/DDBJ databases">
        <authorList>
            <person name="McCartney M.A."/>
            <person name="Auch B."/>
            <person name="Kono T."/>
            <person name="Mallez S."/>
            <person name="Becker A."/>
            <person name="Gohl D.M."/>
            <person name="Silverstein K.A.T."/>
            <person name="Koren S."/>
            <person name="Bechman K.B."/>
            <person name="Herman A."/>
            <person name="Abrahante J.E."/>
            <person name="Garbe J."/>
        </authorList>
    </citation>
    <scope>NUCLEOTIDE SEQUENCE</scope>
    <source>
        <strain evidence="6">Duluth1</strain>
        <tissue evidence="6">Whole animal</tissue>
    </source>
</reference>
<dbReference type="InterPro" id="IPR036259">
    <property type="entry name" value="MFS_trans_sf"/>
</dbReference>
<sequence length="216" mass="23905">MLFLVDVTPIEKNRAKALSIYDSLLMFCSTISALSSVFIITKAGFFPSMVACTAAPGFCLMLICCCLPETHKRHNRATTRTVCEVIRRIGDVNSSPKFNGRRIAFVIVLVTYFFQAFANVDRGSTELLYQLGRPFCWTAHKIGMFSAARHATQGLASVVLIIPLKRCLSVVNIALISAVFNTGSYVLKALATTTLQLFMGKHFFENIGTDCLRLVF</sequence>
<proteinExistence type="predicted"/>
<evidence type="ECO:0000256" key="1">
    <source>
        <dbReference type="ARBA" id="ARBA00004141"/>
    </source>
</evidence>
<evidence type="ECO:0000256" key="2">
    <source>
        <dbReference type="ARBA" id="ARBA00022692"/>
    </source>
</evidence>
<keyword evidence="7" id="KW-1185">Reference proteome</keyword>